<feature type="chain" id="PRO_5042947507" evidence="1">
    <location>
        <begin position="25"/>
        <end position="439"/>
    </location>
</feature>
<organism evidence="2 3">
    <name type="scientific">Tilletia horrida</name>
    <dbReference type="NCBI Taxonomy" id="155126"/>
    <lineage>
        <taxon>Eukaryota</taxon>
        <taxon>Fungi</taxon>
        <taxon>Dikarya</taxon>
        <taxon>Basidiomycota</taxon>
        <taxon>Ustilaginomycotina</taxon>
        <taxon>Exobasidiomycetes</taxon>
        <taxon>Tilletiales</taxon>
        <taxon>Tilletiaceae</taxon>
        <taxon>Tilletia</taxon>
    </lineage>
</organism>
<name>A0AAN6JPG6_9BASI</name>
<evidence type="ECO:0000313" key="3">
    <source>
        <dbReference type="Proteomes" id="UP001176521"/>
    </source>
</evidence>
<sequence>MKAFSLSTWLIAGTAVLSASGIFAAPAPGEDVSPAIRHEPFQKRGEVHDIMSTISRKGKCGKDFCSTFLAPVPPKTTTITITKTVSGTNVPSSTRVITTAITKTASPAVTRTNSQLSVVAVTPTVSKTVIQAVPSTSTVATVTSFATSTVTSVVSTVTSFTANPPLGRDYFEDFEERNAPKNKVPIPAWLKPHCSASISKACSAFVSTKTCTKTAYVTKTKHCTKGVATVVKTNTVAVTPTTTVTVVSVSTSTASAVMATVKVTSSSLVGVTKTVKGTKIQTVPVTSTPFEHYHDRHYHSNHHLHHLIFLFHYLYFHDGDFDLDNRHLYFHHFHYYIIHYHYHFQHHHFVHSYPNLLRFALASDGSQYGYLAAGNGAYGSLVVTQDITEAQRVKIASEVIALGGSQVDIQYASPQGYAYFGGTQLSDSGNGDLVTGSSK</sequence>
<gene>
    <name evidence="2" type="ORF">OC842_005308</name>
</gene>
<comment type="caution">
    <text evidence="2">The sequence shown here is derived from an EMBL/GenBank/DDBJ whole genome shotgun (WGS) entry which is preliminary data.</text>
</comment>
<evidence type="ECO:0000256" key="1">
    <source>
        <dbReference type="SAM" id="SignalP"/>
    </source>
</evidence>
<accession>A0AAN6JPG6</accession>
<proteinExistence type="predicted"/>
<keyword evidence="3" id="KW-1185">Reference proteome</keyword>
<dbReference type="Proteomes" id="UP001176521">
    <property type="component" value="Unassembled WGS sequence"/>
</dbReference>
<keyword evidence="1" id="KW-0732">Signal</keyword>
<dbReference type="AlphaFoldDB" id="A0AAN6JPG6"/>
<dbReference type="EMBL" id="JAPDMQ010000369">
    <property type="protein sequence ID" value="KAK0526052.1"/>
    <property type="molecule type" value="Genomic_DNA"/>
</dbReference>
<evidence type="ECO:0000313" key="2">
    <source>
        <dbReference type="EMBL" id="KAK0526052.1"/>
    </source>
</evidence>
<feature type="signal peptide" evidence="1">
    <location>
        <begin position="1"/>
        <end position="24"/>
    </location>
</feature>
<protein>
    <submittedName>
        <fullName evidence="2">Uncharacterized protein</fullName>
    </submittedName>
</protein>
<reference evidence="2" key="1">
    <citation type="journal article" date="2023" name="PhytoFront">
        <title>Draft Genome Resources of Seven Strains of Tilletia horrida, Causal Agent of Kernel Smut of Rice.</title>
        <authorList>
            <person name="Khanal S."/>
            <person name="Antony Babu S."/>
            <person name="Zhou X.G."/>
        </authorList>
    </citation>
    <scope>NUCLEOTIDE SEQUENCE</scope>
    <source>
        <strain evidence="2">TX3</strain>
    </source>
</reference>